<dbReference type="VEuPathDB" id="VectorBase:AARA21_014392"/>
<dbReference type="AlphaFoldDB" id="A0A182HXX1"/>
<reference evidence="1" key="1">
    <citation type="submission" date="2022-08" db="UniProtKB">
        <authorList>
            <consortium name="EnsemblMetazoa"/>
        </authorList>
    </citation>
    <scope>IDENTIFICATION</scope>
    <source>
        <strain evidence="1">Dongola</strain>
    </source>
</reference>
<dbReference type="EMBL" id="APCN01008230">
    <property type="status" value="NOT_ANNOTATED_CDS"/>
    <property type="molecule type" value="Genomic_DNA"/>
</dbReference>
<organism evidence="1 2">
    <name type="scientific">Anopheles arabiensis</name>
    <name type="common">Mosquito</name>
    <dbReference type="NCBI Taxonomy" id="7173"/>
    <lineage>
        <taxon>Eukaryota</taxon>
        <taxon>Metazoa</taxon>
        <taxon>Ecdysozoa</taxon>
        <taxon>Arthropoda</taxon>
        <taxon>Hexapoda</taxon>
        <taxon>Insecta</taxon>
        <taxon>Pterygota</taxon>
        <taxon>Neoptera</taxon>
        <taxon>Endopterygota</taxon>
        <taxon>Diptera</taxon>
        <taxon>Nematocera</taxon>
        <taxon>Culicoidea</taxon>
        <taxon>Culicidae</taxon>
        <taxon>Anophelinae</taxon>
        <taxon>Anopheles</taxon>
    </lineage>
</organism>
<sequence length="107" mass="12381">MKRRQEAERKRMELELQLKFVKEEEDLLSEKLGVIAISGASTVTPSRLDGVSMRGSQRNKRGPAPRLESVHRNVPTELPEFSEDPVEWPVLIAHYDYTTEKRAFSNW</sequence>
<dbReference type="EnsemblMetazoa" id="AARA006149-RA">
    <property type="protein sequence ID" value="AARA006149-PA"/>
    <property type="gene ID" value="AARA006149"/>
</dbReference>
<evidence type="ECO:0000313" key="1">
    <source>
        <dbReference type="EnsemblMetazoa" id="AARA006149-PA"/>
    </source>
</evidence>
<evidence type="ECO:0000313" key="2">
    <source>
        <dbReference type="Proteomes" id="UP000075840"/>
    </source>
</evidence>
<dbReference type="Proteomes" id="UP000075840">
    <property type="component" value="Unassembled WGS sequence"/>
</dbReference>
<keyword evidence="2" id="KW-1185">Reference proteome</keyword>
<accession>A0A182HXX1</accession>
<protein>
    <submittedName>
        <fullName evidence="1">Uncharacterized protein</fullName>
    </submittedName>
</protein>
<name>A0A182HXX1_ANOAR</name>
<proteinExistence type="predicted"/>
<dbReference type="VEuPathDB" id="VectorBase:AARA006149"/>